<accession>A0ACC7LLY4</accession>
<sequence>MKKLTLALAIFLALSGCQDVIEVDVPVDSPRLVIDAVLRMDNIDQPNTVVQIRASVTSSFFDEINPAVLNSISITNLESNTVVNLTEQTPGSGIYRADIPTNRLVEGTSRLSINYRDELYEAEAIFVPSAPIDELRQGTSTLFTGEETEIVLTFTDAPDRVDFYLFDFDFNEYLVSEDTFYPGQPFQFSYFYDSELAPQTILDISILGVDEQFYNYMNQIILQSGGEQGPFQTPAATVKGNIVNITNPDNFALGYFAISQAFTASLEVAEN</sequence>
<dbReference type="EMBL" id="JBHFPV010000002">
    <property type="protein sequence ID" value="MFH6604231.1"/>
    <property type="molecule type" value="Genomic_DNA"/>
</dbReference>
<name>A0ACC7LLY4_9FLAO</name>
<evidence type="ECO:0000313" key="1">
    <source>
        <dbReference type="EMBL" id="MFH6604231.1"/>
    </source>
</evidence>
<evidence type="ECO:0000313" key="2">
    <source>
        <dbReference type="Proteomes" id="UP001595191"/>
    </source>
</evidence>
<organism evidence="1 2">
    <name type="scientific">Meishania litoralis</name>
    <dbReference type="NCBI Taxonomy" id="3434685"/>
    <lineage>
        <taxon>Bacteria</taxon>
        <taxon>Pseudomonadati</taxon>
        <taxon>Bacteroidota</taxon>
        <taxon>Flavobacteriia</taxon>
        <taxon>Flavobacteriales</taxon>
        <taxon>Flavobacteriaceae</taxon>
        <taxon>Meishania</taxon>
    </lineage>
</organism>
<protein>
    <submittedName>
        <fullName evidence="1">DUF4249 family protein</fullName>
    </submittedName>
</protein>
<keyword evidence="2" id="KW-1185">Reference proteome</keyword>
<dbReference type="Proteomes" id="UP001595191">
    <property type="component" value="Unassembled WGS sequence"/>
</dbReference>
<proteinExistence type="predicted"/>
<gene>
    <name evidence="1" type="ORF">ACEZ3G_12135</name>
</gene>
<reference evidence="1" key="1">
    <citation type="submission" date="2024-09" db="EMBL/GenBank/DDBJ databases">
        <authorList>
            <person name="Liu J."/>
        </authorList>
    </citation>
    <scope>NUCLEOTIDE SEQUENCE</scope>
    <source>
        <strain evidence="1">NBU2967</strain>
    </source>
</reference>
<comment type="caution">
    <text evidence="1">The sequence shown here is derived from an EMBL/GenBank/DDBJ whole genome shotgun (WGS) entry which is preliminary data.</text>
</comment>